<dbReference type="PROSITE" id="PS50893">
    <property type="entry name" value="ABC_TRANSPORTER_2"/>
    <property type="match status" value="1"/>
</dbReference>
<dbReference type="SUPFAM" id="SSF52540">
    <property type="entry name" value="P-loop containing nucleoside triphosphate hydrolases"/>
    <property type="match status" value="1"/>
</dbReference>
<proteinExistence type="inferred from homology"/>
<reference evidence="8 9" key="1">
    <citation type="journal article" date="2015" name="Mol. Plant Microbe Interact.">
        <title>Comparative Genomic Analysis of Pseudomonas chlororaphis PCL1606 Reveals New Insight into Antifungal Compounds Involved in Biocontrol.</title>
        <authorList>
            <person name="Calderon C.E."/>
            <person name="Ramos C."/>
            <person name="de Vicente A."/>
            <person name="Cazorla F.M."/>
        </authorList>
    </citation>
    <scope>NUCLEOTIDE SEQUENCE [LARGE SCALE GENOMIC DNA]</scope>
    <source>
        <strain evidence="8 9">PCL1606</strain>
    </source>
</reference>
<dbReference type="InterPro" id="IPR052156">
    <property type="entry name" value="BCAA_Transport_ATP-bd_LivF"/>
</dbReference>
<gene>
    <name evidence="8" type="ORF">PCL1606_30320</name>
</gene>
<dbReference type="SMART" id="SM00382">
    <property type="entry name" value="AAA"/>
    <property type="match status" value="1"/>
</dbReference>
<dbReference type="PANTHER" id="PTHR43820">
    <property type="entry name" value="HIGH-AFFINITY BRANCHED-CHAIN AMINO ACID TRANSPORT ATP-BINDING PROTEIN LIVF"/>
    <property type="match status" value="1"/>
</dbReference>
<keyword evidence="4 6" id="KW-0067">ATP-binding</keyword>
<dbReference type="OrthoDB" id="9776369at2"/>
<accession>A0A0D5XZF5</accession>
<evidence type="ECO:0000313" key="9">
    <source>
        <dbReference type="Proteomes" id="UP000032748"/>
    </source>
</evidence>
<sequence length="238" mass="25964">MPEPLLNIEGLQVRYGAIEAVKSLDLRIAEGERVTLIGANGAGKTSSLKALTGLLPATQGQIHFAGRPVLGLAPHELLGLGIAMVPEGRGIFARMTVRENLLAGAFLRRDRARVDQEIRQLFEHFPRLEERLQQSAGLLSGGEQQMLALARALLSRPRLLVLDEPSMGLAPIMVEKLFQVIDDVCRQGMTLLLVEQNARLALQVTDRAYVMDTGRIGLSGASRELLDDPEVRAAYLGE</sequence>
<evidence type="ECO:0000256" key="4">
    <source>
        <dbReference type="ARBA" id="ARBA00022840"/>
    </source>
</evidence>
<dbReference type="GO" id="GO:0015658">
    <property type="term" value="F:branched-chain amino acid transmembrane transporter activity"/>
    <property type="evidence" value="ECO:0007669"/>
    <property type="project" value="UniProtKB-UniRule"/>
</dbReference>
<dbReference type="InterPro" id="IPR017871">
    <property type="entry name" value="ABC_transporter-like_CS"/>
</dbReference>
<dbReference type="GO" id="GO:0015807">
    <property type="term" value="P:L-amino acid transport"/>
    <property type="evidence" value="ECO:0007669"/>
    <property type="project" value="TreeGrafter"/>
</dbReference>
<organism evidence="8 9">
    <name type="scientific">Pseudomonas chlororaphis</name>
    <dbReference type="NCBI Taxonomy" id="587753"/>
    <lineage>
        <taxon>Bacteria</taxon>
        <taxon>Pseudomonadati</taxon>
        <taxon>Pseudomonadota</taxon>
        <taxon>Gammaproteobacteria</taxon>
        <taxon>Pseudomonadales</taxon>
        <taxon>Pseudomonadaceae</taxon>
        <taxon>Pseudomonas</taxon>
    </lineage>
</organism>
<feature type="domain" description="ABC transporter" evidence="7">
    <location>
        <begin position="6"/>
        <end position="238"/>
    </location>
</feature>
<evidence type="ECO:0000256" key="2">
    <source>
        <dbReference type="ARBA" id="ARBA00022448"/>
    </source>
</evidence>
<evidence type="ECO:0000259" key="7">
    <source>
        <dbReference type="PROSITE" id="PS50893"/>
    </source>
</evidence>
<keyword evidence="3 6" id="KW-0547">Nucleotide-binding</keyword>
<dbReference type="InterPro" id="IPR003593">
    <property type="entry name" value="AAA+_ATPase"/>
</dbReference>
<dbReference type="InterPro" id="IPR027417">
    <property type="entry name" value="P-loop_NTPase"/>
</dbReference>
<protein>
    <recommendedName>
        <fullName evidence="6">High-affinity branched-chain amino acid transport ATP-binding protein</fullName>
    </recommendedName>
</protein>
<dbReference type="KEGG" id="pcz:PCL1606_30320"/>
<evidence type="ECO:0000256" key="1">
    <source>
        <dbReference type="ARBA" id="ARBA00005417"/>
    </source>
</evidence>
<comment type="similarity">
    <text evidence="1 6">Belongs to the ABC transporter superfamily.</text>
</comment>
<dbReference type="RefSeq" id="WP_044463121.1">
    <property type="nucleotide sequence ID" value="NZ_CP011110.1"/>
</dbReference>
<dbReference type="CDD" id="cd03224">
    <property type="entry name" value="ABC_TM1139_LivF_branched"/>
    <property type="match status" value="1"/>
</dbReference>
<dbReference type="GO" id="GO:0005524">
    <property type="term" value="F:ATP binding"/>
    <property type="evidence" value="ECO:0007669"/>
    <property type="project" value="UniProtKB-UniRule"/>
</dbReference>
<dbReference type="Pfam" id="PF00005">
    <property type="entry name" value="ABC_tran"/>
    <property type="match status" value="1"/>
</dbReference>
<dbReference type="GO" id="GO:0016887">
    <property type="term" value="F:ATP hydrolysis activity"/>
    <property type="evidence" value="ECO:0007669"/>
    <property type="project" value="InterPro"/>
</dbReference>
<evidence type="ECO:0000256" key="3">
    <source>
        <dbReference type="ARBA" id="ARBA00022741"/>
    </source>
</evidence>
<dbReference type="Proteomes" id="UP000032748">
    <property type="component" value="Chromosome"/>
</dbReference>
<dbReference type="EMBL" id="CP011110">
    <property type="protein sequence ID" value="AKA24483.1"/>
    <property type="molecule type" value="Genomic_DNA"/>
</dbReference>
<evidence type="ECO:0000256" key="5">
    <source>
        <dbReference type="ARBA" id="ARBA00022970"/>
    </source>
</evidence>
<dbReference type="InterPro" id="IPR003439">
    <property type="entry name" value="ABC_transporter-like_ATP-bd"/>
</dbReference>
<dbReference type="AlphaFoldDB" id="A0A0D5XZF5"/>
<keyword evidence="2 6" id="KW-0813">Transport</keyword>
<dbReference type="PANTHER" id="PTHR43820:SF4">
    <property type="entry name" value="HIGH-AFFINITY BRANCHED-CHAIN AMINO ACID TRANSPORT ATP-BINDING PROTEIN LIVF"/>
    <property type="match status" value="1"/>
</dbReference>
<dbReference type="Gene3D" id="3.40.50.300">
    <property type="entry name" value="P-loop containing nucleotide triphosphate hydrolases"/>
    <property type="match status" value="1"/>
</dbReference>
<evidence type="ECO:0000256" key="6">
    <source>
        <dbReference type="PIRNR" id="PIRNR039137"/>
    </source>
</evidence>
<dbReference type="PATRIC" id="fig|587753.10.peg.3023"/>
<name>A0A0D5XZF5_9PSED</name>
<dbReference type="PROSITE" id="PS00211">
    <property type="entry name" value="ABC_TRANSPORTER_1"/>
    <property type="match status" value="1"/>
</dbReference>
<evidence type="ECO:0000313" key="8">
    <source>
        <dbReference type="EMBL" id="AKA24483.1"/>
    </source>
</evidence>
<keyword evidence="5 6" id="KW-0029">Amino-acid transport</keyword>
<dbReference type="InterPro" id="IPR030660">
    <property type="entry name" value="ABC_branched_ATPase_LivF/BraG"/>
</dbReference>
<dbReference type="PIRSF" id="PIRSF039137">
    <property type="entry name" value="ABC_branched_ATPase"/>
    <property type="match status" value="1"/>
</dbReference>